<proteinExistence type="predicted"/>
<evidence type="ECO:0000313" key="5">
    <source>
        <dbReference type="Proteomes" id="UP000436088"/>
    </source>
</evidence>
<evidence type="ECO:0000256" key="1">
    <source>
        <dbReference type="SAM" id="MobiDB-lite"/>
    </source>
</evidence>
<keyword evidence="4" id="KW-0418">Kinase</keyword>
<evidence type="ECO:0000313" key="4">
    <source>
        <dbReference type="EMBL" id="KAE8706529.1"/>
    </source>
</evidence>
<dbReference type="GO" id="GO:0016301">
    <property type="term" value="F:kinase activity"/>
    <property type="evidence" value="ECO:0007669"/>
    <property type="project" value="UniProtKB-KW"/>
</dbReference>
<dbReference type="EMBL" id="VEPZ02000969">
    <property type="protein sequence ID" value="KAE8706529.1"/>
    <property type="molecule type" value="Genomic_DNA"/>
</dbReference>
<keyword evidence="2" id="KW-0812">Transmembrane</keyword>
<dbReference type="AlphaFoldDB" id="A0A6A3AUF7"/>
<keyword evidence="5" id="KW-1185">Reference proteome</keyword>
<dbReference type="Pfam" id="PF04765">
    <property type="entry name" value="TOD1_MUCI70"/>
    <property type="match status" value="1"/>
</dbReference>
<dbReference type="InterPro" id="IPR006852">
    <property type="entry name" value="TOD1_MUCI70"/>
</dbReference>
<dbReference type="PANTHER" id="PTHR12956:SF61">
    <property type="entry name" value="TRNA (MET) CYTIDINE ACETYLTRANSFERASE-RELATED"/>
    <property type="match status" value="1"/>
</dbReference>
<sequence>MTGGSLGLRTGSYGSLQSIKNVIAGGGRLLHSKPVVSARKNPILMLSGSREKERSLPSIWYRCLGHRKVSMLFLVAFSLLVFVLGSFLVNKESRSPTVDQRIGTMSMTHYLNGAHSEASQILGRKDQHKDKKYSAANSVNGGDGNKFKVSDSKGANHPCMNFTFPPPPPPHLRRIGPRPCPVCYLPVDQAIASMPSSLSESPVLHKLVYVHDENPIKTEPHGGSDFGGYPSLKQRNDSFDIKESMTVHCGFVKGSKPGHQTGFDFDESDLEELQQFHEIIVASAIFGNYDVIQQPRNISELTKKNVPFYMFIDKETEAYMKKKSVLDDIKKVGLWRIVVIHNVPYSDARRNGKVPKLLLHRIFPNVRYSLWIDGKLQLVVDPYQVLERFLWRHNANFAISRHYRRFDVFVEAEANKAAGKYDNSSIDAQVDFYKKEGLTPYSEAKLPITSDVPEGCVLIKEHIPITNLFTCLWFNEVDRFTSRDQLSFGMVRDKIMAKVDWHINMFLDCERRNFVIQAYHRDLLEHMPPPVVIRRPPALPNTNVHGRNQGKRTPRRGRDKRSGSRRHRRASAGDAGSPKKIKVAGTSVVHCSHASSRFLLEHHNNDGDDHNKNMDDLLPDHVHAASKSHEMNADDTRTAVIGEPGLLDNLNSGCQERCNNHPSCPTRPPCAQVPQIPQVPC</sequence>
<protein>
    <submittedName>
        <fullName evidence="4">Kinase superfamily protein</fullName>
    </submittedName>
</protein>
<organism evidence="4 5">
    <name type="scientific">Hibiscus syriacus</name>
    <name type="common">Rose of Sharon</name>
    <dbReference type="NCBI Taxonomy" id="106335"/>
    <lineage>
        <taxon>Eukaryota</taxon>
        <taxon>Viridiplantae</taxon>
        <taxon>Streptophyta</taxon>
        <taxon>Embryophyta</taxon>
        <taxon>Tracheophyta</taxon>
        <taxon>Spermatophyta</taxon>
        <taxon>Magnoliopsida</taxon>
        <taxon>eudicotyledons</taxon>
        <taxon>Gunneridae</taxon>
        <taxon>Pentapetalae</taxon>
        <taxon>rosids</taxon>
        <taxon>malvids</taxon>
        <taxon>Malvales</taxon>
        <taxon>Malvaceae</taxon>
        <taxon>Malvoideae</taxon>
        <taxon>Hibiscus</taxon>
    </lineage>
</organism>
<dbReference type="PANTHER" id="PTHR12956">
    <property type="entry name" value="ALKALINE CERAMIDASE-RELATED"/>
    <property type="match status" value="1"/>
</dbReference>
<accession>A0A6A3AUF7</accession>
<evidence type="ECO:0000259" key="3">
    <source>
        <dbReference type="Pfam" id="PF04765"/>
    </source>
</evidence>
<name>A0A6A3AUF7_HIBSY</name>
<dbReference type="Proteomes" id="UP000436088">
    <property type="component" value="Unassembled WGS sequence"/>
</dbReference>
<feature type="region of interest" description="Disordered" evidence="1">
    <location>
        <begin position="534"/>
        <end position="581"/>
    </location>
</feature>
<feature type="compositionally biased region" description="Basic residues" evidence="1">
    <location>
        <begin position="548"/>
        <end position="570"/>
    </location>
</feature>
<gene>
    <name evidence="4" type="ORF">F3Y22_tig00110392pilonHSYRG00143</name>
</gene>
<comment type="caution">
    <text evidence="4">The sequence shown here is derived from an EMBL/GenBank/DDBJ whole genome shotgun (WGS) entry which is preliminary data.</text>
</comment>
<feature type="domain" description="TOD1/MUCI70 glycosyltransferase-like" evidence="3">
    <location>
        <begin position="207"/>
        <end position="520"/>
    </location>
</feature>
<keyword evidence="2" id="KW-0472">Membrane</keyword>
<keyword evidence="4" id="KW-0808">Transferase</keyword>
<reference evidence="4" key="1">
    <citation type="submission" date="2019-09" db="EMBL/GenBank/DDBJ databases">
        <title>Draft genome information of white flower Hibiscus syriacus.</title>
        <authorList>
            <person name="Kim Y.-M."/>
        </authorList>
    </citation>
    <scope>NUCLEOTIDE SEQUENCE [LARGE SCALE GENOMIC DNA]</scope>
    <source>
        <strain evidence="4">YM2019G1</strain>
    </source>
</reference>
<evidence type="ECO:0000256" key="2">
    <source>
        <dbReference type="SAM" id="Phobius"/>
    </source>
</evidence>
<dbReference type="InterPro" id="IPR048354">
    <property type="entry name" value="TOD1_MUCI70_glycTrfase_dom"/>
</dbReference>
<feature type="transmembrane region" description="Helical" evidence="2">
    <location>
        <begin position="69"/>
        <end position="89"/>
    </location>
</feature>
<keyword evidence="2" id="KW-1133">Transmembrane helix</keyword>